<dbReference type="RefSeq" id="WP_305755961.1">
    <property type="nucleotide sequence ID" value="NZ_JAPCKK010000020.1"/>
</dbReference>
<proteinExistence type="predicted"/>
<accession>A0ABT9FV47</accession>
<dbReference type="SUPFAM" id="SSF46955">
    <property type="entry name" value="Putative DNA-binding domain"/>
    <property type="match status" value="1"/>
</dbReference>
<evidence type="ECO:0000313" key="2">
    <source>
        <dbReference type="Proteomes" id="UP001241848"/>
    </source>
</evidence>
<dbReference type="InterPro" id="IPR009061">
    <property type="entry name" value="DNA-bd_dom_put_sf"/>
</dbReference>
<evidence type="ECO:0000313" key="1">
    <source>
        <dbReference type="EMBL" id="MDP4098337.1"/>
    </source>
</evidence>
<name>A0ABT9FV47_9BACL</name>
<organism evidence="1 2">
    <name type="scientific">Paenibacillus zeirhizosphaerae</name>
    <dbReference type="NCBI Taxonomy" id="2987519"/>
    <lineage>
        <taxon>Bacteria</taxon>
        <taxon>Bacillati</taxon>
        <taxon>Bacillota</taxon>
        <taxon>Bacilli</taxon>
        <taxon>Bacillales</taxon>
        <taxon>Paenibacillaceae</taxon>
        <taxon>Paenibacillus</taxon>
    </lineage>
</organism>
<gene>
    <name evidence="1" type="ORF">OIN60_16395</name>
</gene>
<evidence type="ECO:0008006" key="3">
    <source>
        <dbReference type="Google" id="ProtNLM"/>
    </source>
</evidence>
<comment type="caution">
    <text evidence="1">The sequence shown here is derived from an EMBL/GenBank/DDBJ whole genome shotgun (WGS) entry which is preliminary data.</text>
</comment>
<reference evidence="1 2" key="1">
    <citation type="submission" date="2022-10" db="EMBL/GenBank/DDBJ databases">
        <title>Paenibacillus description and whole genome data of maize root bacterial community.</title>
        <authorList>
            <person name="Marton D."/>
            <person name="Farkas M."/>
            <person name="Cserhati M."/>
        </authorList>
    </citation>
    <scope>NUCLEOTIDE SEQUENCE [LARGE SCALE GENOMIC DNA]</scope>
    <source>
        <strain evidence="1 2">P96</strain>
    </source>
</reference>
<keyword evidence="2" id="KW-1185">Reference proteome</keyword>
<protein>
    <recommendedName>
        <fullName evidence="3">DNA-binding protein</fullName>
    </recommendedName>
</protein>
<dbReference type="Proteomes" id="UP001241848">
    <property type="component" value="Unassembled WGS sequence"/>
</dbReference>
<dbReference type="EMBL" id="JAPCKK010000020">
    <property type="protein sequence ID" value="MDP4098337.1"/>
    <property type="molecule type" value="Genomic_DNA"/>
</dbReference>
<sequence length="226" mass="26290">MNKVPITEQDKLNFNSVIENTLQKPEQAEAMAKILYNLALRLNAVPQNFMSEFTRLIERGLVEESKTILPKALNEISTTVLSLAEEDLSRSYTTGQLSKIFGVSISTINNWIDANRFVGFSRAAKNKQARISESTIWVSPTGEKIPVSEVAKLYQTNQQKMQLQHEPTKYERVRYLVEMIKFYEERYRGTFEEVIKEKGDPSMTEDFQWSREGKEWRAFLQEIEYD</sequence>